<accession>A0A7I9Z8R6</accession>
<dbReference type="InterPro" id="IPR007759">
    <property type="entry name" value="Asxl_HARE-HTH"/>
</dbReference>
<dbReference type="Proteomes" id="UP000465301">
    <property type="component" value="Unassembled WGS sequence"/>
</dbReference>
<evidence type="ECO:0000259" key="2">
    <source>
        <dbReference type="PROSITE" id="PS50164"/>
    </source>
</evidence>
<sequence>MHYAEIAQAIIDKELRTNVGATPAATVAATLSEAIRNDAASPFTKVERGLYSLKGPKRRKSVESVQSTNEAEETAREMGLINAFGMFWSRDQVTWKPSMPHLLGVQQSGSTPVNFTEQAGVYVLYDVHRPIYVGKVTEPRLGLRLHEHTRDRLTGRWTRFSWFGVRGVTSEGRLAPIPGGEIAVASLIATMEALLIEGLEPPQNRRQGDGFNAVEFIQVMDPDIEKEQKRSLLAQFSKDV</sequence>
<reference evidence="4 5" key="1">
    <citation type="journal article" date="2019" name="Emerg. Microbes Infect.">
        <title>Comprehensive subspecies identification of 175 nontuberculous mycobacteria species based on 7547 genomic profiles.</title>
        <authorList>
            <person name="Matsumoto Y."/>
            <person name="Kinjo T."/>
            <person name="Motooka D."/>
            <person name="Nabeya D."/>
            <person name="Jung N."/>
            <person name="Uechi K."/>
            <person name="Horii T."/>
            <person name="Iida T."/>
            <person name="Fujita J."/>
            <person name="Nakamura S."/>
        </authorList>
    </citation>
    <scope>NUCLEOTIDE SEQUENCE [LARGE SCALE GENOMIC DNA]</scope>
    <source>
        <strain evidence="4 5">JCM 30726</strain>
    </source>
</reference>
<evidence type="ECO:0000313" key="5">
    <source>
        <dbReference type="Proteomes" id="UP000465301"/>
    </source>
</evidence>
<feature type="domain" description="GIY-YIG" evidence="2">
    <location>
        <begin position="117"/>
        <end position="205"/>
    </location>
</feature>
<name>A0A7I9Z8R6_9MYCO</name>
<evidence type="ECO:0000259" key="3">
    <source>
        <dbReference type="PROSITE" id="PS51913"/>
    </source>
</evidence>
<evidence type="ECO:0000256" key="1">
    <source>
        <dbReference type="ARBA" id="ARBA00023163"/>
    </source>
</evidence>
<organism evidence="4 5">
    <name type="scientific">Mycobacterium timonense</name>
    <dbReference type="NCBI Taxonomy" id="701043"/>
    <lineage>
        <taxon>Bacteria</taxon>
        <taxon>Bacillati</taxon>
        <taxon>Actinomycetota</taxon>
        <taxon>Actinomycetes</taxon>
        <taxon>Mycobacteriales</taxon>
        <taxon>Mycobacteriaceae</taxon>
        <taxon>Mycobacterium</taxon>
        <taxon>Mycobacterium avium complex (MAC)</taxon>
    </lineage>
</organism>
<evidence type="ECO:0008006" key="6">
    <source>
        <dbReference type="Google" id="ProtNLM"/>
    </source>
</evidence>
<proteinExistence type="predicted"/>
<keyword evidence="1" id="KW-0804">Transcription</keyword>
<evidence type="ECO:0000313" key="4">
    <source>
        <dbReference type="EMBL" id="GFG97361.1"/>
    </source>
</evidence>
<dbReference type="GO" id="GO:0006355">
    <property type="term" value="P:regulation of DNA-templated transcription"/>
    <property type="evidence" value="ECO:0007669"/>
    <property type="project" value="InterPro"/>
</dbReference>
<dbReference type="CDD" id="cd00719">
    <property type="entry name" value="GIY-YIG_SF"/>
    <property type="match status" value="1"/>
</dbReference>
<gene>
    <name evidence="4" type="ORF">MTIM_32400</name>
</gene>
<dbReference type="EMBL" id="BLLA01000001">
    <property type="protein sequence ID" value="GFG97361.1"/>
    <property type="molecule type" value="Genomic_DNA"/>
</dbReference>
<comment type="caution">
    <text evidence="4">The sequence shown here is derived from an EMBL/GenBank/DDBJ whole genome shotgun (WGS) entry which is preliminary data.</text>
</comment>
<dbReference type="AlphaFoldDB" id="A0A7I9Z8R6"/>
<protein>
    <recommendedName>
        <fullName evidence="6">HTH HARE-type domain-containing protein</fullName>
    </recommendedName>
</protein>
<dbReference type="PROSITE" id="PS51913">
    <property type="entry name" value="HTH_HARE"/>
    <property type="match status" value="1"/>
</dbReference>
<dbReference type="PROSITE" id="PS50164">
    <property type="entry name" value="GIY_YIG"/>
    <property type="match status" value="1"/>
</dbReference>
<dbReference type="Pfam" id="PF05066">
    <property type="entry name" value="HARE-HTH"/>
    <property type="match status" value="1"/>
</dbReference>
<feature type="domain" description="HTH HARE-type" evidence="3">
    <location>
        <begin position="1"/>
        <end position="56"/>
    </location>
</feature>
<keyword evidence="5" id="KW-1185">Reference proteome</keyword>
<dbReference type="InterPro" id="IPR000305">
    <property type="entry name" value="GIY-YIG_endonuc"/>
</dbReference>